<dbReference type="Proteomes" id="UP001217918">
    <property type="component" value="Unassembled WGS sequence"/>
</dbReference>
<reference evidence="2" key="1">
    <citation type="journal article" date="2023" name="Mol. Plant Microbe Interact.">
        <title>Elucidating the Obligate Nature and Biological Capacity of an Invasive Fungal Corn Pathogen.</title>
        <authorList>
            <person name="MacCready J.S."/>
            <person name="Roggenkamp E.M."/>
            <person name="Gdanetz K."/>
            <person name="Chilvers M.I."/>
        </authorList>
    </citation>
    <scope>NUCLEOTIDE SEQUENCE</scope>
    <source>
        <strain evidence="2">PM02</strain>
    </source>
</reference>
<keyword evidence="3" id="KW-1185">Reference proteome</keyword>
<comment type="caution">
    <text evidence="2">The sequence shown here is derived from an EMBL/GenBank/DDBJ whole genome shotgun (WGS) entry which is preliminary data.</text>
</comment>
<protein>
    <submittedName>
        <fullName evidence="2">Uncharacterized protein</fullName>
    </submittedName>
</protein>
<evidence type="ECO:0000313" key="3">
    <source>
        <dbReference type="Proteomes" id="UP001217918"/>
    </source>
</evidence>
<feature type="region of interest" description="Disordered" evidence="1">
    <location>
        <begin position="70"/>
        <end position="123"/>
    </location>
</feature>
<dbReference type="AlphaFoldDB" id="A0AAD9MCK8"/>
<feature type="compositionally biased region" description="Low complexity" evidence="1">
    <location>
        <begin position="90"/>
        <end position="113"/>
    </location>
</feature>
<dbReference type="EMBL" id="JAQQPM010000005">
    <property type="protein sequence ID" value="KAK2072119.1"/>
    <property type="molecule type" value="Genomic_DNA"/>
</dbReference>
<evidence type="ECO:0000313" key="2">
    <source>
        <dbReference type="EMBL" id="KAK2072119.1"/>
    </source>
</evidence>
<name>A0AAD9MCK8_9PEZI</name>
<proteinExistence type="predicted"/>
<gene>
    <name evidence="2" type="ORF">P8C59_006495</name>
</gene>
<evidence type="ECO:0000256" key="1">
    <source>
        <dbReference type="SAM" id="MobiDB-lite"/>
    </source>
</evidence>
<accession>A0AAD9MCK8</accession>
<organism evidence="2 3">
    <name type="scientific">Phyllachora maydis</name>
    <dbReference type="NCBI Taxonomy" id="1825666"/>
    <lineage>
        <taxon>Eukaryota</taxon>
        <taxon>Fungi</taxon>
        <taxon>Dikarya</taxon>
        <taxon>Ascomycota</taxon>
        <taxon>Pezizomycotina</taxon>
        <taxon>Sordariomycetes</taxon>
        <taxon>Sordariomycetidae</taxon>
        <taxon>Phyllachorales</taxon>
        <taxon>Phyllachoraceae</taxon>
        <taxon>Phyllachora</taxon>
    </lineage>
</organism>
<sequence length="178" mass="18450">MSLSLPSLPCCLCALPQHRFSSSPAIPVFPLLAISRRKAKTLNQKAKSSNGSVANAVTFNFGFGLSSGNTVKDAGRGAKRPHKGGGGGSSSSSSGSSSGSTTGRSRTSSPRPTGQDDPVFDVEVPHPPWALFQPFATADEQHALDGFYTMRMTLGRLLAVYGRLVQEADGVAAAAAAR</sequence>